<feature type="transmembrane region" description="Helical" evidence="1">
    <location>
        <begin position="73"/>
        <end position="96"/>
    </location>
</feature>
<gene>
    <name evidence="2" type="ORF">C492_02779</name>
</gene>
<feature type="transmembrane region" description="Helical" evidence="1">
    <location>
        <begin position="27"/>
        <end position="53"/>
    </location>
</feature>
<dbReference type="InterPro" id="IPR058278">
    <property type="entry name" value="DUF7972"/>
</dbReference>
<keyword evidence="1" id="KW-0812">Transmembrane</keyword>
<dbReference type="Proteomes" id="UP000011531">
    <property type="component" value="Unassembled WGS sequence"/>
</dbReference>
<dbReference type="RefSeq" id="WP_008420268.1">
    <property type="nucleotide sequence ID" value="NZ_AOIA01000022.1"/>
</dbReference>
<dbReference type="PATRIC" id="fig|1227498.3.peg.563"/>
<proteinExistence type="predicted"/>
<dbReference type="EMBL" id="AOIA01000022">
    <property type="protein sequence ID" value="ELY65768.1"/>
    <property type="molecule type" value="Genomic_DNA"/>
</dbReference>
<keyword evidence="3" id="KW-1185">Reference proteome</keyword>
<organism evidence="2 3">
    <name type="scientific">Natronococcus jeotgali DSM 18795</name>
    <dbReference type="NCBI Taxonomy" id="1227498"/>
    <lineage>
        <taxon>Archaea</taxon>
        <taxon>Methanobacteriati</taxon>
        <taxon>Methanobacteriota</taxon>
        <taxon>Stenosarchaea group</taxon>
        <taxon>Halobacteria</taxon>
        <taxon>Halobacteriales</taxon>
        <taxon>Natrialbaceae</taxon>
        <taxon>Natronococcus</taxon>
    </lineage>
</organism>
<keyword evidence="1" id="KW-1133">Transmembrane helix</keyword>
<evidence type="ECO:0000256" key="1">
    <source>
        <dbReference type="SAM" id="Phobius"/>
    </source>
</evidence>
<name>L9XYT4_9EURY</name>
<comment type="caution">
    <text evidence="2">The sequence shown here is derived from an EMBL/GenBank/DDBJ whole genome shotgun (WGS) entry which is preliminary data.</text>
</comment>
<evidence type="ECO:0000313" key="2">
    <source>
        <dbReference type="EMBL" id="ELY65768.1"/>
    </source>
</evidence>
<feature type="transmembrane region" description="Helical" evidence="1">
    <location>
        <begin position="294"/>
        <end position="318"/>
    </location>
</feature>
<evidence type="ECO:0000313" key="3">
    <source>
        <dbReference type="Proteomes" id="UP000011531"/>
    </source>
</evidence>
<dbReference type="OrthoDB" id="202254at2157"/>
<sequence>MSENADEDQISTADTMRKRADESRIKLWLLIGANRQVITGVLAGTFFGLFMLGSLLDPTLADMLQDRAVIESLYAQMIGALITGVTLVVTISQLIISQENGPLGEQRARMSETMDFRDYIKELTDKPAPADPSAFLREIIDATQGRAETLEERIESADNRDLKDEVKEFVDSITGNAETVREELDGATFGTFDVVHASMDYNYSWNIFQIERLVADYEDDIDEEQRAALEELRTAFSMFGPAREHIKTLYFQWELINLSRYILYAAIPALLVSGMMMAFVDATTITGRILGVEALLWLVAITFTMTLVPFFLLTSYILRIATAAKRTLAIGPLILRDSQR</sequence>
<dbReference type="STRING" id="1227498.C492_02779"/>
<dbReference type="Pfam" id="PF25927">
    <property type="entry name" value="DUF7972"/>
    <property type="match status" value="1"/>
</dbReference>
<accession>L9XYT4</accession>
<protein>
    <submittedName>
        <fullName evidence="2">Uncharacterized protein</fullName>
    </submittedName>
</protein>
<dbReference type="AlphaFoldDB" id="L9XYT4"/>
<reference evidence="2 3" key="1">
    <citation type="journal article" date="2014" name="PLoS Genet.">
        <title>Phylogenetically driven sequencing of extremely halophilic archaea reveals strategies for static and dynamic osmo-response.</title>
        <authorList>
            <person name="Becker E.A."/>
            <person name="Seitzer P.M."/>
            <person name="Tritt A."/>
            <person name="Larsen D."/>
            <person name="Krusor M."/>
            <person name="Yao A.I."/>
            <person name="Wu D."/>
            <person name="Madern D."/>
            <person name="Eisen J.A."/>
            <person name="Darling A.E."/>
            <person name="Facciotti M.T."/>
        </authorList>
    </citation>
    <scope>NUCLEOTIDE SEQUENCE [LARGE SCALE GENOMIC DNA]</scope>
    <source>
        <strain evidence="2 3">DSM 18795</strain>
    </source>
</reference>
<keyword evidence="1" id="KW-0472">Membrane</keyword>
<feature type="transmembrane region" description="Helical" evidence="1">
    <location>
        <begin position="261"/>
        <end position="282"/>
    </location>
</feature>